<organism evidence="1 2">
    <name type="scientific">Ambispora gerdemannii</name>
    <dbReference type="NCBI Taxonomy" id="144530"/>
    <lineage>
        <taxon>Eukaryota</taxon>
        <taxon>Fungi</taxon>
        <taxon>Fungi incertae sedis</taxon>
        <taxon>Mucoromycota</taxon>
        <taxon>Glomeromycotina</taxon>
        <taxon>Glomeromycetes</taxon>
        <taxon>Archaeosporales</taxon>
        <taxon>Ambisporaceae</taxon>
        <taxon>Ambispora</taxon>
    </lineage>
</organism>
<accession>A0A9N9FM68</accession>
<dbReference type="EMBL" id="CAJVPL010000955">
    <property type="protein sequence ID" value="CAG8543073.1"/>
    <property type="molecule type" value="Genomic_DNA"/>
</dbReference>
<name>A0A9N9FM68_9GLOM</name>
<dbReference type="Proteomes" id="UP000789831">
    <property type="component" value="Unassembled WGS sequence"/>
</dbReference>
<protein>
    <submittedName>
        <fullName evidence="1">4894_t:CDS:1</fullName>
    </submittedName>
</protein>
<keyword evidence="2" id="KW-1185">Reference proteome</keyword>
<sequence>MNFCTTCNNYLPAEVFIYKNKTYKTCANCLDARSRKRAAKKQSTTDDNQPEKKEEIVYEEVAFAKIVDYITSKTANLNENDVLSFNLRVKLDTAQHDAKNMVKLIVDEIEGFDGYDWVFTTGPEMSLRHHDVGLFIWHVHNAVNLSVNIRCQTEREWIILTVMNLHMDPIQLRTHLRQMFDISLITEKQIYYWWSTYCQRFYKLDEDHIISARRFFDGSHTESSELCFDWNTDLVTAIGFTTPLLAKLLPLSSVHCDATYKTARGCFELYGIISNVEGAGFPIAYLALNTTKAQDIEEQTGEKLKSRKRIYRNQYQPNDAVVEFDFIDPAFKPDLERSEPEYYMDNS</sequence>
<proteinExistence type="predicted"/>
<reference evidence="1" key="1">
    <citation type="submission" date="2021-06" db="EMBL/GenBank/DDBJ databases">
        <authorList>
            <person name="Kallberg Y."/>
            <person name="Tangrot J."/>
            <person name="Rosling A."/>
        </authorList>
    </citation>
    <scope>NUCLEOTIDE SEQUENCE</scope>
    <source>
        <strain evidence="1">MT106</strain>
    </source>
</reference>
<evidence type="ECO:0000313" key="2">
    <source>
        <dbReference type="Proteomes" id="UP000789831"/>
    </source>
</evidence>
<gene>
    <name evidence="1" type="ORF">AGERDE_LOCUS6284</name>
</gene>
<dbReference type="OrthoDB" id="3262412at2759"/>
<evidence type="ECO:0000313" key="1">
    <source>
        <dbReference type="EMBL" id="CAG8543073.1"/>
    </source>
</evidence>
<comment type="caution">
    <text evidence="1">The sequence shown here is derived from an EMBL/GenBank/DDBJ whole genome shotgun (WGS) entry which is preliminary data.</text>
</comment>
<dbReference type="AlphaFoldDB" id="A0A9N9FM68"/>